<gene>
    <name evidence="1" type="ORF">J8TS2_03340</name>
</gene>
<sequence length="73" mass="8142">MKAPTIVQMYGIQIRTLDRSSSISIGRTTSRGNHVVNHRNQGFGEQNADGVIQNHSVAIVEDSDFIDSDLMRR</sequence>
<evidence type="ECO:0000313" key="2">
    <source>
        <dbReference type="Proteomes" id="UP000679950"/>
    </source>
</evidence>
<dbReference type="RefSeq" id="WP_158323027.1">
    <property type="nucleotide sequence ID" value="NZ_BORB01000002.1"/>
</dbReference>
<dbReference type="Proteomes" id="UP000679950">
    <property type="component" value="Unassembled WGS sequence"/>
</dbReference>
<dbReference type="EMBL" id="BORB01000002">
    <property type="protein sequence ID" value="GIN56015.1"/>
    <property type="molecule type" value="Genomic_DNA"/>
</dbReference>
<proteinExistence type="predicted"/>
<protein>
    <submittedName>
        <fullName evidence="1">Uncharacterized protein</fullName>
    </submittedName>
</protein>
<reference evidence="1 2" key="1">
    <citation type="submission" date="2021-03" db="EMBL/GenBank/DDBJ databases">
        <title>Antimicrobial resistance genes in bacteria isolated from Japanese honey, and their potential for conferring macrolide and lincosamide resistance in the American foulbrood pathogen Paenibacillus larvae.</title>
        <authorList>
            <person name="Okamoto M."/>
            <person name="Kumagai M."/>
            <person name="Kanamori H."/>
            <person name="Takamatsu D."/>
        </authorList>
    </citation>
    <scope>NUCLEOTIDE SEQUENCE [LARGE SCALE GENOMIC DNA]</scope>
    <source>
        <strain evidence="1 2">J8TS2</strain>
    </source>
</reference>
<organism evidence="1 2">
    <name type="scientific">Lederbergia ruris</name>
    <dbReference type="NCBI Taxonomy" id="217495"/>
    <lineage>
        <taxon>Bacteria</taxon>
        <taxon>Bacillati</taxon>
        <taxon>Bacillota</taxon>
        <taxon>Bacilli</taxon>
        <taxon>Bacillales</taxon>
        <taxon>Bacillaceae</taxon>
        <taxon>Lederbergia</taxon>
    </lineage>
</organism>
<name>A0ABQ4KDG6_9BACI</name>
<keyword evidence="2" id="KW-1185">Reference proteome</keyword>
<accession>A0ABQ4KDG6</accession>
<comment type="caution">
    <text evidence="1">The sequence shown here is derived from an EMBL/GenBank/DDBJ whole genome shotgun (WGS) entry which is preliminary data.</text>
</comment>
<evidence type="ECO:0000313" key="1">
    <source>
        <dbReference type="EMBL" id="GIN56015.1"/>
    </source>
</evidence>